<dbReference type="Proteomes" id="UP000054166">
    <property type="component" value="Unassembled WGS sequence"/>
</dbReference>
<dbReference type="EMBL" id="KN832982">
    <property type="protein sequence ID" value="KIM86240.1"/>
    <property type="molecule type" value="Genomic_DNA"/>
</dbReference>
<accession>A0A0C3FQ43</accession>
<feature type="region of interest" description="Disordered" evidence="1">
    <location>
        <begin position="1"/>
        <end position="53"/>
    </location>
</feature>
<feature type="compositionally biased region" description="Basic and acidic residues" evidence="1">
    <location>
        <begin position="44"/>
        <end position="53"/>
    </location>
</feature>
<proteinExistence type="predicted"/>
<evidence type="ECO:0000313" key="3">
    <source>
        <dbReference type="Proteomes" id="UP000054166"/>
    </source>
</evidence>
<feature type="region of interest" description="Disordered" evidence="1">
    <location>
        <begin position="81"/>
        <end position="107"/>
    </location>
</feature>
<sequence>MANPPDVQRTSPDSSGLENQVRETTPHGALETQDVPGGSVEGHGSVDIRSDRRRYTDAEIAEIHKGSREYVLRRRITSLSFLDSPLTLDPNQPSDPTSPPRYRRFTDAERRKLQEYTTEYSSFIGPDYWKLPPIDNAQGSPETDENTEQRNES</sequence>
<organism evidence="2 3">
    <name type="scientific">Piloderma croceum (strain F 1598)</name>
    <dbReference type="NCBI Taxonomy" id="765440"/>
    <lineage>
        <taxon>Eukaryota</taxon>
        <taxon>Fungi</taxon>
        <taxon>Dikarya</taxon>
        <taxon>Basidiomycota</taxon>
        <taxon>Agaricomycotina</taxon>
        <taxon>Agaricomycetes</taxon>
        <taxon>Agaricomycetidae</taxon>
        <taxon>Atheliales</taxon>
        <taxon>Atheliaceae</taxon>
        <taxon>Piloderma</taxon>
    </lineage>
</organism>
<name>A0A0C3FQ43_PILCF</name>
<evidence type="ECO:0000256" key="1">
    <source>
        <dbReference type="SAM" id="MobiDB-lite"/>
    </source>
</evidence>
<dbReference type="HOGENOM" id="CLU_1713984_0_0_1"/>
<dbReference type="InParanoid" id="A0A0C3FQ43"/>
<gene>
    <name evidence="2" type="ORF">PILCRDRAFT_86496</name>
</gene>
<reference evidence="3" key="2">
    <citation type="submission" date="2015-01" db="EMBL/GenBank/DDBJ databases">
        <title>Evolutionary Origins and Diversification of the Mycorrhizal Mutualists.</title>
        <authorList>
            <consortium name="DOE Joint Genome Institute"/>
            <consortium name="Mycorrhizal Genomics Consortium"/>
            <person name="Kohler A."/>
            <person name="Kuo A."/>
            <person name="Nagy L.G."/>
            <person name="Floudas D."/>
            <person name="Copeland A."/>
            <person name="Barry K.W."/>
            <person name="Cichocki N."/>
            <person name="Veneault-Fourrey C."/>
            <person name="LaButti K."/>
            <person name="Lindquist E.A."/>
            <person name="Lipzen A."/>
            <person name="Lundell T."/>
            <person name="Morin E."/>
            <person name="Murat C."/>
            <person name="Riley R."/>
            <person name="Ohm R."/>
            <person name="Sun H."/>
            <person name="Tunlid A."/>
            <person name="Henrissat B."/>
            <person name="Grigoriev I.V."/>
            <person name="Hibbett D.S."/>
            <person name="Martin F."/>
        </authorList>
    </citation>
    <scope>NUCLEOTIDE SEQUENCE [LARGE SCALE GENOMIC DNA]</scope>
    <source>
        <strain evidence="3">F 1598</strain>
    </source>
</reference>
<protein>
    <submittedName>
        <fullName evidence="2">Uncharacterized protein</fullName>
    </submittedName>
</protein>
<dbReference type="AlphaFoldDB" id="A0A0C3FQ43"/>
<feature type="compositionally biased region" description="Polar residues" evidence="1">
    <location>
        <begin position="8"/>
        <end position="18"/>
    </location>
</feature>
<reference evidence="2 3" key="1">
    <citation type="submission" date="2014-04" db="EMBL/GenBank/DDBJ databases">
        <authorList>
            <consortium name="DOE Joint Genome Institute"/>
            <person name="Kuo A."/>
            <person name="Tarkka M."/>
            <person name="Buscot F."/>
            <person name="Kohler A."/>
            <person name="Nagy L.G."/>
            <person name="Floudas D."/>
            <person name="Copeland A."/>
            <person name="Barry K.W."/>
            <person name="Cichocki N."/>
            <person name="Veneault-Fourrey C."/>
            <person name="LaButti K."/>
            <person name="Lindquist E.A."/>
            <person name="Lipzen A."/>
            <person name="Lundell T."/>
            <person name="Morin E."/>
            <person name="Murat C."/>
            <person name="Sun H."/>
            <person name="Tunlid A."/>
            <person name="Henrissat B."/>
            <person name="Grigoriev I.V."/>
            <person name="Hibbett D.S."/>
            <person name="Martin F."/>
            <person name="Nordberg H.P."/>
            <person name="Cantor M.N."/>
            <person name="Hua S.X."/>
        </authorList>
    </citation>
    <scope>NUCLEOTIDE SEQUENCE [LARGE SCALE GENOMIC DNA]</scope>
    <source>
        <strain evidence="2 3">F 1598</strain>
    </source>
</reference>
<evidence type="ECO:0000313" key="2">
    <source>
        <dbReference type="EMBL" id="KIM86240.1"/>
    </source>
</evidence>
<keyword evidence="3" id="KW-1185">Reference proteome</keyword>
<feature type="region of interest" description="Disordered" evidence="1">
    <location>
        <begin position="127"/>
        <end position="153"/>
    </location>
</feature>